<dbReference type="PATRIC" id="fig|42256.3.peg.584"/>
<dbReference type="EMBL" id="CP007514">
    <property type="protein sequence ID" value="AHY45858.1"/>
    <property type="molecule type" value="Genomic_DNA"/>
</dbReference>
<dbReference type="GO" id="GO:0051082">
    <property type="term" value="F:unfolded protein binding"/>
    <property type="evidence" value="ECO:0007669"/>
    <property type="project" value="InterPro"/>
</dbReference>
<feature type="compositionally biased region" description="Basic and acidic residues" evidence="2">
    <location>
        <begin position="8"/>
        <end position="42"/>
    </location>
</feature>
<dbReference type="GO" id="GO:0016530">
    <property type="term" value="F:metallochaperone activity"/>
    <property type="evidence" value="ECO:0007669"/>
    <property type="project" value="TreeGrafter"/>
</dbReference>
<dbReference type="eggNOG" id="COG2180">
    <property type="taxonomic scope" value="Bacteria"/>
</dbReference>
<dbReference type="AlphaFoldDB" id="A0A023X0I6"/>
<dbReference type="Proteomes" id="UP000025229">
    <property type="component" value="Chromosome"/>
</dbReference>
<proteinExistence type="predicted"/>
<gene>
    <name evidence="3" type="ORF">RradSPS_0575</name>
</gene>
<sequence>MRSGGAGPRERNQTQRGVLRDKGEARGAGEGARDRSRAERTVLQEQGRLRGVPPEGPTGRGWVVIFKLLSLLLRYPDDEVLAARKPIADLARRLPFSPAGEPVFRFLDYWERTEPRKLQADYIETFDFSRRGSLYLTYYRYGDSRLRGEALVEVKEAYERAGYSLTTGELPDYLPLVLEFASEEPEEGIRLLAANRGPVELIRRSLLADGSPHAHLLDALASLLPDLAPEDVDELRTIVMQGPPQETVGLEPYGAEPKPPQPVIKLGRKRA</sequence>
<evidence type="ECO:0000313" key="3">
    <source>
        <dbReference type="EMBL" id="AHY45858.1"/>
    </source>
</evidence>
<dbReference type="InterPro" id="IPR020945">
    <property type="entry name" value="DMSO/NO3_reduct_chaperone"/>
</dbReference>
<dbReference type="GO" id="GO:0042128">
    <property type="term" value="P:nitrate assimilation"/>
    <property type="evidence" value="ECO:0007669"/>
    <property type="project" value="UniProtKB-KW"/>
</dbReference>
<evidence type="ECO:0000256" key="2">
    <source>
        <dbReference type="SAM" id="MobiDB-lite"/>
    </source>
</evidence>
<evidence type="ECO:0000256" key="1">
    <source>
        <dbReference type="ARBA" id="ARBA00023063"/>
    </source>
</evidence>
<dbReference type="SUPFAM" id="SSF89155">
    <property type="entry name" value="TorD-like"/>
    <property type="match status" value="1"/>
</dbReference>
<protein>
    <submittedName>
        <fullName evidence="3">NarJ: nitrate reductase molybdenum cofactor assembly chaperone</fullName>
    </submittedName>
</protein>
<evidence type="ECO:0000313" key="4">
    <source>
        <dbReference type="Proteomes" id="UP000025229"/>
    </source>
</evidence>
<dbReference type="STRING" id="42256.RradSPS_0575"/>
<name>A0A023X0I6_RUBRA</name>
<dbReference type="Pfam" id="PF02613">
    <property type="entry name" value="Nitrate_red_del"/>
    <property type="match status" value="1"/>
</dbReference>
<reference evidence="3 4" key="1">
    <citation type="submission" date="2014-03" db="EMBL/GenBank/DDBJ databases">
        <title>Complete genome sequence of the Radio-Resistant Rubrobacter radiotolerans RSPS-4.</title>
        <authorList>
            <person name="Egas C.C."/>
            <person name="Barroso C.C."/>
            <person name="Froufe H.J.C."/>
            <person name="Pacheco J.J."/>
            <person name="Albuquerque L.L."/>
            <person name="da Costa M.M.S."/>
        </authorList>
    </citation>
    <scope>NUCLEOTIDE SEQUENCE [LARGE SCALE GENOMIC DNA]</scope>
    <source>
        <strain evidence="3 4">RSPS-4</strain>
    </source>
</reference>
<dbReference type="InterPro" id="IPR003765">
    <property type="entry name" value="NO3_reductase_chaperone_NarJ"/>
</dbReference>
<dbReference type="HOGENOM" id="CLU_084469_1_0_11"/>
<dbReference type="PANTHER" id="PTHR43680">
    <property type="entry name" value="NITRATE REDUCTASE MOLYBDENUM COFACTOR ASSEMBLY CHAPERONE"/>
    <property type="match status" value="1"/>
</dbReference>
<dbReference type="Gene3D" id="1.10.3480.10">
    <property type="entry name" value="TorD-like"/>
    <property type="match status" value="1"/>
</dbReference>
<dbReference type="InterPro" id="IPR036411">
    <property type="entry name" value="TorD-like_sf"/>
</dbReference>
<feature type="region of interest" description="Disordered" evidence="2">
    <location>
        <begin position="1"/>
        <end position="54"/>
    </location>
</feature>
<feature type="region of interest" description="Disordered" evidence="2">
    <location>
        <begin position="244"/>
        <end position="271"/>
    </location>
</feature>
<dbReference type="PANTHER" id="PTHR43680:SF2">
    <property type="entry name" value="NITRATE REDUCTASE MOLYBDENUM COFACTOR ASSEMBLY CHAPERONE NARJ"/>
    <property type="match status" value="1"/>
</dbReference>
<dbReference type="GO" id="GO:0051131">
    <property type="term" value="P:chaperone-mediated protein complex assembly"/>
    <property type="evidence" value="ECO:0007669"/>
    <property type="project" value="InterPro"/>
</dbReference>
<keyword evidence="4" id="KW-1185">Reference proteome</keyword>
<dbReference type="KEGG" id="rrd:RradSPS_0575"/>
<organism evidence="3 4">
    <name type="scientific">Rubrobacter radiotolerans</name>
    <name type="common">Arthrobacter radiotolerans</name>
    <dbReference type="NCBI Taxonomy" id="42256"/>
    <lineage>
        <taxon>Bacteria</taxon>
        <taxon>Bacillati</taxon>
        <taxon>Actinomycetota</taxon>
        <taxon>Rubrobacteria</taxon>
        <taxon>Rubrobacterales</taxon>
        <taxon>Rubrobacteraceae</taxon>
        <taxon>Rubrobacter</taxon>
    </lineage>
</organism>
<dbReference type="NCBIfam" id="TIGR00684">
    <property type="entry name" value="narJ"/>
    <property type="match status" value="1"/>
</dbReference>
<keyword evidence="1" id="KW-0534">Nitrate assimilation</keyword>
<accession>A0A023X0I6</accession>